<dbReference type="GO" id="GO:0003700">
    <property type="term" value="F:DNA-binding transcription factor activity"/>
    <property type="evidence" value="ECO:0007669"/>
    <property type="project" value="TreeGrafter"/>
</dbReference>
<evidence type="ECO:0000256" key="1">
    <source>
        <dbReference type="ARBA" id="ARBA00023015"/>
    </source>
</evidence>
<organism evidence="5 6">
    <name type="scientific">Roseitalea porphyridii</name>
    <dbReference type="NCBI Taxonomy" id="1852022"/>
    <lineage>
        <taxon>Bacteria</taxon>
        <taxon>Pseudomonadati</taxon>
        <taxon>Pseudomonadota</taxon>
        <taxon>Alphaproteobacteria</taxon>
        <taxon>Hyphomicrobiales</taxon>
        <taxon>Ahrensiaceae</taxon>
        <taxon>Roseitalea</taxon>
    </lineage>
</organism>
<name>A0A4P6V403_9HYPH</name>
<feature type="domain" description="Periplasmic binding protein/LacI sugar binding" evidence="4">
    <location>
        <begin position="24"/>
        <end position="120"/>
    </location>
</feature>
<protein>
    <recommendedName>
        <fullName evidence="4">Periplasmic binding protein/LacI sugar binding domain-containing protein</fullName>
    </recommendedName>
</protein>
<reference evidence="5 6" key="1">
    <citation type="journal article" date="2017" name="Int. J. Syst. Evol. Microbiol.">
        <title>Roseitalea porphyridii gen. nov., sp. nov., isolated from a red alga, and reclassification of Hoeflea suaedae Chung et al. 2013 as Pseudohoeflea suaedae gen. nov., comb. nov.</title>
        <authorList>
            <person name="Hyeon J.W."/>
            <person name="Jeong S.E."/>
            <person name="Baek K."/>
            <person name="Jeon C.O."/>
        </authorList>
    </citation>
    <scope>NUCLEOTIDE SEQUENCE [LARGE SCALE GENOMIC DNA]</scope>
    <source>
        <strain evidence="5 6">MA7-20</strain>
    </source>
</reference>
<dbReference type="GO" id="GO:0000976">
    <property type="term" value="F:transcription cis-regulatory region binding"/>
    <property type="evidence" value="ECO:0007669"/>
    <property type="project" value="TreeGrafter"/>
</dbReference>
<evidence type="ECO:0000256" key="3">
    <source>
        <dbReference type="ARBA" id="ARBA00023163"/>
    </source>
</evidence>
<keyword evidence="6" id="KW-1185">Reference proteome</keyword>
<proteinExistence type="predicted"/>
<keyword evidence="2" id="KW-0238">DNA-binding</keyword>
<sequence length="168" mass="18153">MMVMPFVTFGRTELFSEHAYFDIDNEFTAHQGTASLIAAGKRRIALIDGDRRYMFVRQRRRGYEKALHEAGLEMDETLIRHINVDADLARTAAAELAGAGADGFVCVNELAFLGARAGARAALGENFGSVGFSMRAGTNLADYIGTPAPLLFAFRGGMEPGRSASQAD</sequence>
<dbReference type="InterPro" id="IPR028082">
    <property type="entry name" value="Peripla_BP_I"/>
</dbReference>
<dbReference type="AlphaFoldDB" id="A0A4P6V403"/>
<dbReference type="OrthoDB" id="8328706at2"/>
<dbReference type="PANTHER" id="PTHR30146">
    <property type="entry name" value="LACI-RELATED TRANSCRIPTIONAL REPRESSOR"/>
    <property type="match status" value="1"/>
</dbReference>
<evidence type="ECO:0000256" key="2">
    <source>
        <dbReference type="ARBA" id="ARBA00023125"/>
    </source>
</evidence>
<dbReference type="RefSeq" id="WP_131617629.1">
    <property type="nucleotide sequence ID" value="NZ_CP036532.1"/>
</dbReference>
<dbReference type="Proteomes" id="UP000293719">
    <property type="component" value="Chromosome"/>
</dbReference>
<dbReference type="PANTHER" id="PTHR30146:SF109">
    <property type="entry name" value="HTH-TYPE TRANSCRIPTIONAL REGULATOR GALS"/>
    <property type="match status" value="1"/>
</dbReference>
<dbReference type="GeneID" id="90768840"/>
<dbReference type="Gene3D" id="3.40.50.2300">
    <property type="match status" value="2"/>
</dbReference>
<evidence type="ECO:0000313" key="6">
    <source>
        <dbReference type="Proteomes" id="UP000293719"/>
    </source>
</evidence>
<evidence type="ECO:0000313" key="5">
    <source>
        <dbReference type="EMBL" id="QBK31985.1"/>
    </source>
</evidence>
<keyword evidence="1" id="KW-0805">Transcription regulation</keyword>
<dbReference type="InterPro" id="IPR001761">
    <property type="entry name" value="Peripla_BP/Lac1_sug-bd_dom"/>
</dbReference>
<evidence type="ECO:0000259" key="4">
    <source>
        <dbReference type="Pfam" id="PF00532"/>
    </source>
</evidence>
<dbReference type="Pfam" id="PF00532">
    <property type="entry name" value="Peripla_BP_1"/>
    <property type="match status" value="1"/>
</dbReference>
<gene>
    <name evidence="5" type="ORF">E0E05_16155</name>
</gene>
<dbReference type="EMBL" id="CP036532">
    <property type="protein sequence ID" value="QBK31985.1"/>
    <property type="molecule type" value="Genomic_DNA"/>
</dbReference>
<dbReference type="SUPFAM" id="SSF53822">
    <property type="entry name" value="Periplasmic binding protein-like I"/>
    <property type="match status" value="1"/>
</dbReference>
<accession>A0A4P6V403</accession>
<keyword evidence="3" id="KW-0804">Transcription</keyword>
<dbReference type="KEGG" id="rpod:E0E05_16155"/>